<dbReference type="Proteomes" id="UP000815325">
    <property type="component" value="Unassembled WGS sequence"/>
</dbReference>
<reference evidence="9" key="1">
    <citation type="submission" date="2017-08" db="EMBL/GenBank/DDBJ databases">
        <authorList>
            <person name="Polle J.E."/>
            <person name="Barry K."/>
            <person name="Cushman J."/>
            <person name="Schmutz J."/>
            <person name="Tran D."/>
            <person name="Hathwaick L.T."/>
            <person name="Yim W.C."/>
            <person name="Jenkins J."/>
            <person name="Mckie-Krisberg Z.M."/>
            <person name="Prochnik S."/>
            <person name="Lindquist E."/>
            <person name="Dockter R.B."/>
            <person name="Adam C."/>
            <person name="Molina H."/>
            <person name="Bunkerborg J."/>
            <person name="Jin E."/>
            <person name="Buchheim M."/>
            <person name="Magnuson J."/>
        </authorList>
    </citation>
    <scope>NUCLEOTIDE SEQUENCE</scope>
    <source>
        <strain evidence="9">CCAP 19/18</strain>
    </source>
</reference>
<dbReference type="InterPro" id="IPR015865">
    <property type="entry name" value="Riboflavin_kinase_bac/euk"/>
</dbReference>
<evidence type="ECO:0000313" key="9">
    <source>
        <dbReference type="EMBL" id="KAF5831090.1"/>
    </source>
</evidence>
<keyword evidence="6" id="KW-0547">Nucleotide-binding</keyword>
<protein>
    <recommendedName>
        <fullName evidence="2">riboflavin kinase</fullName>
        <ecNumber evidence="2">2.7.1.26</ecNumber>
    </recommendedName>
</protein>
<comment type="pathway">
    <text evidence="1">Cofactor biosynthesis; FMN biosynthesis; FMN from riboflavin (ATP route): step 1/1.</text>
</comment>
<dbReference type="PANTHER" id="PTHR22749">
    <property type="entry name" value="RIBOFLAVIN KINASE/FMN ADENYLYLTRANSFERASE"/>
    <property type="match status" value="1"/>
</dbReference>
<dbReference type="Pfam" id="PF00702">
    <property type="entry name" value="Hydrolase"/>
    <property type="match status" value="1"/>
</dbReference>
<evidence type="ECO:0000256" key="3">
    <source>
        <dbReference type="ARBA" id="ARBA00022630"/>
    </source>
</evidence>
<dbReference type="EMBL" id="MU069978">
    <property type="protein sequence ID" value="KAF5831090.1"/>
    <property type="molecule type" value="Genomic_DNA"/>
</dbReference>
<evidence type="ECO:0000256" key="2">
    <source>
        <dbReference type="ARBA" id="ARBA00012105"/>
    </source>
</evidence>
<dbReference type="Gene3D" id="3.40.50.1000">
    <property type="entry name" value="HAD superfamily/HAD-like"/>
    <property type="match status" value="1"/>
</dbReference>
<comment type="caution">
    <text evidence="9">The sequence shown here is derived from an EMBL/GenBank/DDBJ whole genome shotgun (WGS) entry which is preliminary data.</text>
</comment>
<keyword evidence="10" id="KW-1185">Reference proteome</keyword>
<evidence type="ECO:0000313" key="10">
    <source>
        <dbReference type="Proteomes" id="UP000815325"/>
    </source>
</evidence>
<dbReference type="SUPFAM" id="SSF82114">
    <property type="entry name" value="Riboflavin kinase-like"/>
    <property type="match status" value="1"/>
</dbReference>
<dbReference type="InterPro" id="IPR023465">
    <property type="entry name" value="Riboflavin_kinase_dom_sf"/>
</dbReference>
<dbReference type="SFLD" id="SFLDG01129">
    <property type="entry name" value="C1.5:_HAD__Beta-PGM__Phosphata"/>
    <property type="match status" value="1"/>
</dbReference>
<evidence type="ECO:0000256" key="4">
    <source>
        <dbReference type="ARBA" id="ARBA00022643"/>
    </source>
</evidence>
<organism evidence="9 10">
    <name type="scientific">Dunaliella salina</name>
    <name type="common">Green alga</name>
    <name type="synonym">Protococcus salinus</name>
    <dbReference type="NCBI Taxonomy" id="3046"/>
    <lineage>
        <taxon>Eukaryota</taxon>
        <taxon>Viridiplantae</taxon>
        <taxon>Chlorophyta</taxon>
        <taxon>core chlorophytes</taxon>
        <taxon>Chlorophyceae</taxon>
        <taxon>CS clade</taxon>
        <taxon>Chlamydomonadales</taxon>
        <taxon>Dunaliellaceae</taxon>
        <taxon>Dunaliella</taxon>
    </lineage>
</organism>
<dbReference type="InterPro" id="IPR023198">
    <property type="entry name" value="PGP-like_dom2"/>
</dbReference>
<keyword evidence="3" id="KW-0285">Flavoprotein</keyword>
<evidence type="ECO:0000256" key="7">
    <source>
        <dbReference type="ARBA" id="ARBA00022840"/>
    </source>
</evidence>
<dbReference type="Pfam" id="PF01687">
    <property type="entry name" value="Flavokinase"/>
    <property type="match status" value="1"/>
</dbReference>
<evidence type="ECO:0000256" key="6">
    <source>
        <dbReference type="ARBA" id="ARBA00022741"/>
    </source>
</evidence>
<dbReference type="InterPro" id="IPR036412">
    <property type="entry name" value="HAD-like_sf"/>
</dbReference>
<proteinExistence type="predicted"/>
<dbReference type="SFLD" id="SFLDS00003">
    <property type="entry name" value="Haloacid_Dehalogenase"/>
    <property type="match status" value="1"/>
</dbReference>
<dbReference type="NCBIfam" id="TIGR01509">
    <property type="entry name" value="HAD-SF-IA-v3"/>
    <property type="match status" value="1"/>
</dbReference>
<dbReference type="SUPFAM" id="SSF56784">
    <property type="entry name" value="HAD-like"/>
    <property type="match status" value="1"/>
</dbReference>
<dbReference type="InterPro" id="IPR023214">
    <property type="entry name" value="HAD_sf"/>
</dbReference>
<dbReference type="SMART" id="SM00904">
    <property type="entry name" value="Flavokinase"/>
    <property type="match status" value="1"/>
</dbReference>
<evidence type="ECO:0000256" key="1">
    <source>
        <dbReference type="ARBA" id="ARBA00005201"/>
    </source>
</evidence>
<dbReference type="InterPro" id="IPR006439">
    <property type="entry name" value="HAD-SF_hydro_IA"/>
</dbReference>
<dbReference type="Gene3D" id="1.10.150.240">
    <property type="entry name" value="Putative phosphatase, domain 2"/>
    <property type="match status" value="1"/>
</dbReference>
<gene>
    <name evidence="9" type="ORF">DUNSADRAFT_13621</name>
</gene>
<dbReference type="PANTHER" id="PTHR22749:SF6">
    <property type="entry name" value="RIBOFLAVIN KINASE"/>
    <property type="match status" value="1"/>
</dbReference>
<evidence type="ECO:0000256" key="5">
    <source>
        <dbReference type="ARBA" id="ARBA00022679"/>
    </source>
</evidence>
<name>A0ABQ7G8Z9_DUNSA</name>
<dbReference type="Gene3D" id="2.40.30.30">
    <property type="entry name" value="Riboflavin kinase-like"/>
    <property type="match status" value="1"/>
</dbReference>
<feature type="domain" description="Riboflavin kinase" evidence="8">
    <location>
        <begin position="243"/>
        <end position="374"/>
    </location>
</feature>
<dbReference type="InterPro" id="IPR023468">
    <property type="entry name" value="Riboflavin_kinase"/>
</dbReference>
<accession>A0ABQ7G8Z9</accession>
<dbReference type="EC" id="2.7.1.26" evidence="2"/>
<sequence>MQCTTVILDLDGTLLDTESLCLDVASTVLEQEGKVLTNEAAQVALGKKPLDCWRDVARVLNLSTPPEELLERTEALLKERWSSTKRLPGALRLVRHLARHSIPFAVASSTPRQTFEAKMAGAAQQPLRELLKNVVCGDEVPRGKPAPDTFVAAAKLLGSPPPEQCLVLEDSPAGAQAAKAAGMKVVGISSNGPGSAKQQLEALRDGEDAHSGLVDIVPSLLAFEPQRYGLPPFDDLIGGTIPMVDDPIYIKGEVVSGFGRGSKELGIPTANVASEALRVALSEAVTGIYAGFASVGSDPTPHKMVMSIGYNPFYGNTHKTAEPWILSEFPAPFYGSQIRLVVCSYIRPEANFTSLQALVDRIHEDANQSRRALDEPQLSSFKSDIFLKPEP</sequence>
<evidence type="ECO:0000259" key="8">
    <source>
        <dbReference type="SMART" id="SM00904"/>
    </source>
</evidence>
<keyword evidence="7" id="KW-0067">ATP-binding</keyword>
<keyword evidence="5" id="KW-0808">Transferase</keyword>
<keyword evidence="4" id="KW-0288">FMN</keyword>